<gene>
    <name evidence="2" type="ORF">FA13DRAFT_1743598</name>
</gene>
<protein>
    <submittedName>
        <fullName evidence="2">Uncharacterized protein</fullName>
    </submittedName>
</protein>
<dbReference type="AlphaFoldDB" id="A0A4Y7SEJ2"/>
<organism evidence="2 3">
    <name type="scientific">Coprinellus micaceus</name>
    <name type="common">Glistening ink-cap mushroom</name>
    <name type="synonym">Coprinus micaceus</name>
    <dbReference type="NCBI Taxonomy" id="71717"/>
    <lineage>
        <taxon>Eukaryota</taxon>
        <taxon>Fungi</taxon>
        <taxon>Dikarya</taxon>
        <taxon>Basidiomycota</taxon>
        <taxon>Agaricomycotina</taxon>
        <taxon>Agaricomycetes</taxon>
        <taxon>Agaricomycetidae</taxon>
        <taxon>Agaricales</taxon>
        <taxon>Agaricineae</taxon>
        <taxon>Psathyrellaceae</taxon>
        <taxon>Coprinellus</taxon>
    </lineage>
</organism>
<feature type="region of interest" description="Disordered" evidence="1">
    <location>
        <begin position="1"/>
        <end position="67"/>
    </location>
</feature>
<comment type="caution">
    <text evidence="2">The sequence shown here is derived from an EMBL/GenBank/DDBJ whole genome shotgun (WGS) entry which is preliminary data.</text>
</comment>
<feature type="compositionally biased region" description="Polar residues" evidence="1">
    <location>
        <begin position="23"/>
        <end position="38"/>
    </location>
</feature>
<sequence length="67" mass="7728">MRVYPTAQPRPVTARPHMHSYWRPSQFSHSSDPLSDTTEVGIVPPRSRDHNRDWERRMTGISSPSSP</sequence>
<evidence type="ECO:0000313" key="2">
    <source>
        <dbReference type="EMBL" id="TEB20043.1"/>
    </source>
</evidence>
<accession>A0A4Y7SEJ2</accession>
<reference evidence="2 3" key="1">
    <citation type="journal article" date="2019" name="Nat. Ecol. Evol.">
        <title>Megaphylogeny resolves global patterns of mushroom evolution.</title>
        <authorList>
            <person name="Varga T."/>
            <person name="Krizsan K."/>
            <person name="Foldi C."/>
            <person name="Dima B."/>
            <person name="Sanchez-Garcia M."/>
            <person name="Sanchez-Ramirez S."/>
            <person name="Szollosi G.J."/>
            <person name="Szarkandi J.G."/>
            <person name="Papp V."/>
            <person name="Albert L."/>
            <person name="Andreopoulos W."/>
            <person name="Angelini C."/>
            <person name="Antonin V."/>
            <person name="Barry K.W."/>
            <person name="Bougher N.L."/>
            <person name="Buchanan P."/>
            <person name="Buyck B."/>
            <person name="Bense V."/>
            <person name="Catcheside P."/>
            <person name="Chovatia M."/>
            <person name="Cooper J."/>
            <person name="Damon W."/>
            <person name="Desjardin D."/>
            <person name="Finy P."/>
            <person name="Geml J."/>
            <person name="Haridas S."/>
            <person name="Hughes K."/>
            <person name="Justo A."/>
            <person name="Karasinski D."/>
            <person name="Kautmanova I."/>
            <person name="Kiss B."/>
            <person name="Kocsube S."/>
            <person name="Kotiranta H."/>
            <person name="LaButti K.M."/>
            <person name="Lechner B.E."/>
            <person name="Liimatainen K."/>
            <person name="Lipzen A."/>
            <person name="Lukacs Z."/>
            <person name="Mihaltcheva S."/>
            <person name="Morgado L.N."/>
            <person name="Niskanen T."/>
            <person name="Noordeloos M.E."/>
            <person name="Ohm R.A."/>
            <person name="Ortiz-Santana B."/>
            <person name="Ovrebo C."/>
            <person name="Racz N."/>
            <person name="Riley R."/>
            <person name="Savchenko A."/>
            <person name="Shiryaev A."/>
            <person name="Soop K."/>
            <person name="Spirin V."/>
            <person name="Szebenyi C."/>
            <person name="Tomsovsky M."/>
            <person name="Tulloss R.E."/>
            <person name="Uehling J."/>
            <person name="Grigoriev I.V."/>
            <person name="Vagvolgyi C."/>
            <person name="Papp T."/>
            <person name="Martin F.M."/>
            <person name="Miettinen O."/>
            <person name="Hibbett D.S."/>
            <person name="Nagy L.G."/>
        </authorList>
    </citation>
    <scope>NUCLEOTIDE SEQUENCE [LARGE SCALE GENOMIC DNA]</scope>
    <source>
        <strain evidence="2 3">FP101781</strain>
    </source>
</reference>
<evidence type="ECO:0000313" key="3">
    <source>
        <dbReference type="Proteomes" id="UP000298030"/>
    </source>
</evidence>
<keyword evidence="3" id="KW-1185">Reference proteome</keyword>
<dbReference type="EMBL" id="QPFP01000159">
    <property type="protein sequence ID" value="TEB20043.1"/>
    <property type="molecule type" value="Genomic_DNA"/>
</dbReference>
<feature type="compositionally biased region" description="Basic and acidic residues" evidence="1">
    <location>
        <begin position="46"/>
        <end position="58"/>
    </location>
</feature>
<evidence type="ECO:0000256" key="1">
    <source>
        <dbReference type="SAM" id="MobiDB-lite"/>
    </source>
</evidence>
<proteinExistence type="predicted"/>
<dbReference type="Proteomes" id="UP000298030">
    <property type="component" value="Unassembled WGS sequence"/>
</dbReference>
<name>A0A4Y7SEJ2_COPMI</name>